<dbReference type="PANTHER" id="PTHR30404">
    <property type="entry name" value="N-ACETYLMURAMOYL-L-ALANINE AMIDASE"/>
    <property type="match status" value="1"/>
</dbReference>
<dbReference type="GO" id="GO:0030288">
    <property type="term" value="C:outer membrane-bounded periplasmic space"/>
    <property type="evidence" value="ECO:0007669"/>
    <property type="project" value="TreeGrafter"/>
</dbReference>
<evidence type="ECO:0000259" key="2">
    <source>
        <dbReference type="SMART" id="SM00646"/>
    </source>
</evidence>
<sequence>MKRLIIVALVAIGISISSAPNVQALEGPLSGKTIVIDPGHQLGNGSREFADEINATKFNGAIVKGCNTTGTATNAGFPEATLNWKIAKQLRSMLESQGATVVLTRDSNSRSKWGPCVWDRAGIANAAKADAMISIHADGGPSGGRGFFVIEPVRIKGWTDDVIEVDKRLAADMIAGMKAAGAPPSTYIAGQRMVSREQSTLNFSNVPTVIVEVGNMRNKKDAALMMTSAGQRHYATWLLAGVDRFFK</sequence>
<dbReference type="PANTHER" id="PTHR30404:SF0">
    <property type="entry name" value="N-ACETYLMURAMOYL-L-ALANINE AMIDASE AMIC"/>
    <property type="match status" value="1"/>
</dbReference>
<gene>
    <name evidence="3" type="ORF">UFOPK2310_00542</name>
</gene>
<accession>A0A6J6MB53</accession>
<dbReference type="InterPro" id="IPR002508">
    <property type="entry name" value="MurNAc-LAA_cat"/>
</dbReference>
<organism evidence="3">
    <name type="scientific">freshwater metagenome</name>
    <dbReference type="NCBI Taxonomy" id="449393"/>
    <lineage>
        <taxon>unclassified sequences</taxon>
        <taxon>metagenomes</taxon>
        <taxon>ecological metagenomes</taxon>
    </lineage>
</organism>
<feature type="domain" description="MurNAc-LAA" evidence="2">
    <location>
        <begin position="121"/>
        <end position="243"/>
    </location>
</feature>
<dbReference type="SUPFAM" id="SSF53187">
    <property type="entry name" value="Zn-dependent exopeptidases"/>
    <property type="match status" value="1"/>
</dbReference>
<keyword evidence="1" id="KW-0378">Hydrolase</keyword>
<evidence type="ECO:0000256" key="1">
    <source>
        <dbReference type="ARBA" id="ARBA00022801"/>
    </source>
</evidence>
<dbReference type="GO" id="GO:0008745">
    <property type="term" value="F:N-acetylmuramoyl-L-alanine amidase activity"/>
    <property type="evidence" value="ECO:0007669"/>
    <property type="project" value="InterPro"/>
</dbReference>
<proteinExistence type="predicted"/>
<evidence type="ECO:0000313" key="3">
    <source>
        <dbReference type="EMBL" id="CAB4669673.1"/>
    </source>
</evidence>
<name>A0A6J6MB53_9ZZZZ</name>
<dbReference type="SMART" id="SM00646">
    <property type="entry name" value="Ami_3"/>
    <property type="match status" value="1"/>
</dbReference>
<dbReference type="InterPro" id="IPR050695">
    <property type="entry name" value="N-acetylmuramoyl_amidase_3"/>
</dbReference>
<protein>
    <submittedName>
        <fullName evidence="3">Unannotated protein</fullName>
    </submittedName>
</protein>
<dbReference type="GO" id="GO:0009253">
    <property type="term" value="P:peptidoglycan catabolic process"/>
    <property type="evidence" value="ECO:0007669"/>
    <property type="project" value="InterPro"/>
</dbReference>
<dbReference type="CDD" id="cd02696">
    <property type="entry name" value="MurNAc-LAA"/>
    <property type="match status" value="1"/>
</dbReference>
<reference evidence="3" key="1">
    <citation type="submission" date="2020-05" db="EMBL/GenBank/DDBJ databases">
        <authorList>
            <person name="Chiriac C."/>
            <person name="Salcher M."/>
            <person name="Ghai R."/>
            <person name="Kavagutti S V."/>
        </authorList>
    </citation>
    <scope>NUCLEOTIDE SEQUENCE</scope>
</reference>
<dbReference type="Pfam" id="PF01520">
    <property type="entry name" value="Amidase_3"/>
    <property type="match status" value="1"/>
</dbReference>
<dbReference type="AlphaFoldDB" id="A0A6J6MB53"/>
<dbReference type="Gene3D" id="3.40.630.40">
    <property type="entry name" value="Zn-dependent exopeptidases"/>
    <property type="match status" value="1"/>
</dbReference>
<dbReference type="EMBL" id="CAEZWW010000049">
    <property type="protein sequence ID" value="CAB4669673.1"/>
    <property type="molecule type" value="Genomic_DNA"/>
</dbReference>